<evidence type="ECO:0000256" key="3">
    <source>
        <dbReference type="ARBA" id="ARBA00021688"/>
    </source>
</evidence>
<protein>
    <recommendedName>
        <fullName evidence="3 11">ATP synthase subunit d, mitochondrial</fullName>
    </recommendedName>
</protein>
<dbReference type="AlphaFoldDB" id="A0A197JK78"/>
<gene>
    <name evidence="13" type="ORF">K457DRAFT_35639</name>
</gene>
<keyword evidence="14" id="KW-1185">Reference proteome</keyword>
<dbReference type="PIRSF" id="PIRSF005514">
    <property type="entry name" value="ATPase_F0_D_mt"/>
    <property type="match status" value="1"/>
</dbReference>
<keyword evidence="8 11" id="KW-0406">Ion transport</keyword>
<evidence type="ECO:0000256" key="5">
    <source>
        <dbReference type="ARBA" id="ARBA00022547"/>
    </source>
</evidence>
<dbReference type="EMBL" id="KV442088">
    <property type="protein sequence ID" value="OAQ24764.1"/>
    <property type="molecule type" value="Genomic_DNA"/>
</dbReference>
<dbReference type="GO" id="GO:0005743">
    <property type="term" value="C:mitochondrial inner membrane"/>
    <property type="evidence" value="ECO:0007669"/>
    <property type="project" value="UniProtKB-SubCell"/>
</dbReference>
<dbReference type="Gene3D" id="6.10.280.70">
    <property type="match status" value="1"/>
</dbReference>
<dbReference type="GO" id="GO:0015986">
    <property type="term" value="P:proton motive force-driven ATP synthesis"/>
    <property type="evidence" value="ECO:0007669"/>
    <property type="project" value="UniProtKB-UniRule"/>
</dbReference>
<name>A0A197JK78_9FUNG</name>
<dbReference type="GO" id="GO:0045259">
    <property type="term" value="C:proton-transporting ATP synthase complex"/>
    <property type="evidence" value="ECO:0007669"/>
    <property type="project" value="UniProtKB-KW"/>
</dbReference>
<proteinExistence type="inferred from homology"/>
<dbReference type="OrthoDB" id="35799at2759"/>
<evidence type="ECO:0000256" key="9">
    <source>
        <dbReference type="ARBA" id="ARBA00023128"/>
    </source>
</evidence>
<feature type="coiled-coil region" evidence="12">
    <location>
        <begin position="101"/>
        <end position="128"/>
    </location>
</feature>
<evidence type="ECO:0000313" key="14">
    <source>
        <dbReference type="Proteomes" id="UP000078512"/>
    </source>
</evidence>
<keyword evidence="12" id="KW-0175">Coiled coil</keyword>
<dbReference type="SUPFAM" id="SSF161065">
    <property type="entry name" value="ATP synthase D chain-like"/>
    <property type="match status" value="1"/>
</dbReference>
<accession>A0A197JK78</accession>
<evidence type="ECO:0000256" key="11">
    <source>
        <dbReference type="PIRNR" id="PIRNR005514"/>
    </source>
</evidence>
<comment type="similarity">
    <text evidence="2 11">Belongs to the ATPase d subunit family.</text>
</comment>
<evidence type="ECO:0000256" key="10">
    <source>
        <dbReference type="ARBA" id="ARBA00023136"/>
    </source>
</evidence>
<keyword evidence="10 11" id="KW-0472">Membrane</keyword>
<dbReference type="PANTHER" id="PTHR12700">
    <property type="entry name" value="ATP SYNTHASE SUBUNIT D, MITOCHONDRIAL"/>
    <property type="match status" value="1"/>
</dbReference>
<keyword evidence="7 11" id="KW-0999">Mitochondrion inner membrane</keyword>
<dbReference type="Pfam" id="PF05873">
    <property type="entry name" value="Mt_ATP-synt_D"/>
    <property type="match status" value="1"/>
</dbReference>
<comment type="function">
    <text evidence="11">Mitochondrial membrane ATP synthase (F(1)F(0) ATP synthase or Complex V) produces ATP from ADP in the presence of a proton gradient across the membrane which is generated by electron transport complexes of the respiratory chain. F-type ATPases consist of two structural domains, F(1) - containing the extramembraneous catalytic core, and F(0) - containing the membrane proton channel, linked together by a central stalk and a peripheral stalk. During catalysis, ATP synthesis in the catalytic domain of F(1) is coupled via a rotary mechanism of the central stalk subunits to proton translocation.</text>
</comment>
<evidence type="ECO:0000256" key="4">
    <source>
        <dbReference type="ARBA" id="ARBA00022448"/>
    </source>
</evidence>
<sequence length="174" mass="19439">MSAVKAAATHIDWTKLSTSLGLKTETVAALGAFRKRNEEARRVLSDLQDQKTAVDFAHYRKVLKNQAIIDEVEKAHKAFKPATYDVKAQIKSIEAVEAKALERAKFTATKVESELADLQATLKNIETSRPIDELTVDDVLKSRPEIAEKVDALLAKSKWDTKGYNDKFGYVTLF</sequence>
<dbReference type="Proteomes" id="UP000078512">
    <property type="component" value="Unassembled WGS sequence"/>
</dbReference>
<evidence type="ECO:0000256" key="8">
    <source>
        <dbReference type="ARBA" id="ARBA00023065"/>
    </source>
</evidence>
<dbReference type="GO" id="GO:0015078">
    <property type="term" value="F:proton transmembrane transporter activity"/>
    <property type="evidence" value="ECO:0007669"/>
    <property type="project" value="InterPro"/>
</dbReference>
<evidence type="ECO:0000256" key="1">
    <source>
        <dbReference type="ARBA" id="ARBA00004273"/>
    </source>
</evidence>
<evidence type="ECO:0000256" key="12">
    <source>
        <dbReference type="SAM" id="Coils"/>
    </source>
</evidence>
<organism evidence="13 14">
    <name type="scientific">Linnemannia elongata AG-77</name>
    <dbReference type="NCBI Taxonomy" id="1314771"/>
    <lineage>
        <taxon>Eukaryota</taxon>
        <taxon>Fungi</taxon>
        <taxon>Fungi incertae sedis</taxon>
        <taxon>Mucoromycota</taxon>
        <taxon>Mortierellomycotina</taxon>
        <taxon>Mortierellomycetes</taxon>
        <taxon>Mortierellales</taxon>
        <taxon>Mortierellaceae</taxon>
        <taxon>Linnemannia</taxon>
    </lineage>
</organism>
<reference evidence="13 14" key="1">
    <citation type="submission" date="2016-05" db="EMBL/GenBank/DDBJ databases">
        <title>Genome sequencing reveals origins of a unique bacterial endosymbiosis in the earliest lineages of terrestrial Fungi.</title>
        <authorList>
            <consortium name="DOE Joint Genome Institute"/>
            <person name="Uehling J."/>
            <person name="Gryganskyi A."/>
            <person name="Hameed K."/>
            <person name="Tschaplinski T."/>
            <person name="Misztal P."/>
            <person name="Wu S."/>
            <person name="Desiro A."/>
            <person name="Vande Pol N."/>
            <person name="Du Z.-Y."/>
            <person name="Zienkiewicz A."/>
            <person name="Zienkiewicz K."/>
            <person name="Morin E."/>
            <person name="Tisserant E."/>
            <person name="Splivallo R."/>
            <person name="Hainaut M."/>
            <person name="Henrissat B."/>
            <person name="Ohm R."/>
            <person name="Kuo A."/>
            <person name="Yan J."/>
            <person name="Lipzen A."/>
            <person name="Nolan M."/>
            <person name="Labutti K."/>
            <person name="Barry K."/>
            <person name="Goldstein A."/>
            <person name="Labbe J."/>
            <person name="Schadt C."/>
            <person name="Tuskan G."/>
            <person name="Grigoriev I."/>
            <person name="Martin F."/>
            <person name="Vilgalys R."/>
            <person name="Bonito G."/>
        </authorList>
    </citation>
    <scope>NUCLEOTIDE SEQUENCE [LARGE SCALE GENOMIC DNA]</scope>
    <source>
        <strain evidence="13 14">AG-77</strain>
    </source>
</reference>
<comment type="subcellular location">
    <subcellularLocation>
        <location evidence="1 11">Mitochondrion inner membrane</location>
    </subcellularLocation>
</comment>
<dbReference type="STRING" id="1314771.A0A197JK78"/>
<evidence type="ECO:0000256" key="7">
    <source>
        <dbReference type="ARBA" id="ARBA00022792"/>
    </source>
</evidence>
<evidence type="ECO:0000256" key="6">
    <source>
        <dbReference type="ARBA" id="ARBA00022781"/>
    </source>
</evidence>
<evidence type="ECO:0000256" key="2">
    <source>
        <dbReference type="ARBA" id="ARBA00006842"/>
    </source>
</evidence>
<evidence type="ECO:0000313" key="13">
    <source>
        <dbReference type="EMBL" id="OAQ24764.1"/>
    </source>
</evidence>
<dbReference type="InterPro" id="IPR008689">
    <property type="entry name" value="ATP_synth_F0_dsu_mt"/>
</dbReference>
<keyword evidence="5" id="KW-0138">CF(0)</keyword>
<keyword evidence="9 11" id="KW-0496">Mitochondrion</keyword>
<keyword evidence="6 11" id="KW-0375">Hydrogen ion transport</keyword>
<dbReference type="InterPro" id="IPR036228">
    <property type="entry name" value="ATP_synth_F0_dsu_sf_mt"/>
</dbReference>
<keyword evidence="4 11" id="KW-0813">Transport</keyword>